<evidence type="ECO:0000313" key="9">
    <source>
        <dbReference type="EMBL" id="MBU5436697.1"/>
    </source>
</evidence>
<feature type="domain" description="ABC transmembrane type-1" evidence="8">
    <location>
        <begin position="92"/>
        <end position="306"/>
    </location>
</feature>
<gene>
    <name evidence="9" type="ORF">KQI42_01680</name>
</gene>
<dbReference type="Proteomes" id="UP000749471">
    <property type="component" value="Unassembled WGS sequence"/>
</dbReference>
<dbReference type="InterPro" id="IPR050809">
    <property type="entry name" value="UgpAE/MalFG_permease"/>
</dbReference>
<feature type="transmembrane region" description="Helical" evidence="7">
    <location>
        <begin position="285"/>
        <end position="306"/>
    </location>
</feature>
<evidence type="ECO:0000256" key="3">
    <source>
        <dbReference type="ARBA" id="ARBA00022475"/>
    </source>
</evidence>
<proteinExistence type="inferred from homology"/>
<evidence type="ECO:0000256" key="5">
    <source>
        <dbReference type="ARBA" id="ARBA00022989"/>
    </source>
</evidence>
<evidence type="ECO:0000256" key="2">
    <source>
        <dbReference type="ARBA" id="ARBA00022448"/>
    </source>
</evidence>
<comment type="subcellular location">
    <subcellularLocation>
        <location evidence="1 7">Cell membrane</location>
        <topology evidence="1 7">Multi-pass membrane protein</topology>
    </subcellularLocation>
</comment>
<sequence>MESMEQVSTKPDNKKKKTKWEMLKKDLKKNKCIYLMAIPMIVYFILFHYMPMYGVLISFKDFNPRLGIWKSPWVGLKHFGTFFNSIYFKRTLKNTALLSFYSLLWGFPAAIILALLLNELKNEKFKRRIQTITYLPHFISLVVICGLIVDFTSTDGLINSILSNFGVEPTNWLTKPEWFRTIYIGSGLWQSIGWDSIIFLAALSGIDPSLYEAAKIDGAGRWKQMLHITLPALAPTIIVMFILNIGGLMSVGAQKVILLYNPLTWETSDVISSYVYRKGVQGAEYSFSTAVGLFESLIGFTLLIIANKLSKKITEESLW</sequence>
<dbReference type="Pfam" id="PF00528">
    <property type="entry name" value="BPD_transp_1"/>
    <property type="match status" value="1"/>
</dbReference>
<evidence type="ECO:0000256" key="4">
    <source>
        <dbReference type="ARBA" id="ARBA00022692"/>
    </source>
</evidence>
<feature type="transmembrane region" description="Helical" evidence="7">
    <location>
        <begin position="138"/>
        <end position="162"/>
    </location>
</feature>
<dbReference type="PROSITE" id="PS50928">
    <property type="entry name" value="ABC_TM1"/>
    <property type="match status" value="1"/>
</dbReference>
<keyword evidence="5 7" id="KW-1133">Transmembrane helix</keyword>
<evidence type="ECO:0000256" key="1">
    <source>
        <dbReference type="ARBA" id="ARBA00004651"/>
    </source>
</evidence>
<feature type="transmembrane region" description="Helical" evidence="7">
    <location>
        <begin position="182"/>
        <end position="204"/>
    </location>
</feature>
<dbReference type="CDD" id="cd06261">
    <property type="entry name" value="TM_PBP2"/>
    <property type="match status" value="1"/>
</dbReference>
<dbReference type="EMBL" id="JAHLPM010000001">
    <property type="protein sequence ID" value="MBU5436697.1"/>
    <property type="molecule type" value="Genomic_DNA"/>
</dbReference>
<dbReference type="InterPro" id="IPR000515">
    <property type="entry name" value="MetI-like"/>
</dbReference>
<reference evidence="9 10" key="1">
    <citation type="submission" date="2021-06" db="EMBL/GenBank/DDBJ databases">
        <authorList>
            <person name="Sun Q."/>
            <person name="Li D."/>
        </authorList>
    </citation>
    <scope>NUCLEOTIDE SEQUENCE [LARGE SCALE GENOMIC DNA]</scope>
    <source>
        <strain evidence="9 10">MSJ-40</strain>
    </source>
</reference>
<keyword evidence="3" id="KW-1003">Cell membrane</keyword>
<dbReference type="PANTHER" id="PTHR43227:SF11">
    <property type="entry name" value="BLL4140 PROTEIN"/>
    <property type="match status" value="1"/>
</dbReference>
<keyword evidence="10" id="KW-1185">Reference proteome</keyword>
<accession>A0ABS6E1B6</accession>
<keyword evidence="4 7" id="KW-0812">Transmembrane</keyword>
<evidence type="ECO:0000256" key="6">
    <source>
        <dbReference type="ARBA" id="ARBA00023136"/>
    </source>
</evidence>
<feature type="transmembrane region" description="Helical" evidence="7">
    <location>
        <begin position="225"/>
        <end position="249"/>
    </location>
</feature>
<feature type="transmembrane region" description="Helical" evidence="7">
    <location>
        <begin position="98"/>
        <end position="117"/>
    </location>
</feature>
<feature type="transmembrane region" description="Helical" evidence="7">
    <location>
        <begin position="32"/>
        <end position="50"/>
    </location>
</feature>
<name>A0ABS6E1B6_9FIRM</name>
<evidence type="ECO:0000313" key="10">
    <source>
        <dbReference type="Proteomes" id="UP000749471"/>
    </source>
</evidence>
<dbReference type="RefSeq" id="WP_216516097.1">
    <property type="nucleotide sequence ID" value="NZ_JAHLPM010000001.1"/>
</dbReference>
<comment type="caution">
    <text evidence="9">The sequence shown here is derived from an EMBL/GenBank/DDBJ whole genome shotgun (WGS) entry which is preliminary data.</text>
</comment>
<keyword evidence="6 7" id="KW-0472">Membrane</keyword>
<dbReference type="PANTHER" id="PTHR43227">
    <property type="entry name" value="BLL4140 PROTEIN"/>
    <property type="match status" value="1"/>
</dbReference>
<keyword evidence="2 7" id="KW-0813">Transport</keyword>
<evidence type="ECO:0000256" key="7">
    <source>
        <dbReference type="RuleBase" id="RU363032"/>
    </source>
</evidence>
<comment type="similarity">
    <text evidence="7">Belongs to the binding-protein-dependent transport system permease family.</text>
</comment>
<protein>
    <submittedName>
        <fullName evidence="9">ABC transporter permease subunit</fullName>
    </submittedName>
</protein>
<organism evidence="9 10">
    <name type="scientific">Tissierella simiarum</name>
    <dbReference type="NCBI Taxonomy" id="2841534"/>
    <lineage>
        <taxon>Bacteria</taxon>
        <taxon>Bacillati</taxon>
        <taxon>Bacillota</taxon>
        <taxon>Tissierellia</taxon>
        <taxon>Tissierellales</taxon>
        <taxon>Tissierellaceae</taxon>
        <taxon>Tissierella</taxon>
    </lineage>
</organism>
<evidence type="ECO:0000259" key="8">
    <source>
        <dbReference type="PROSITE" id="PS50928"/>
    </source>
</evidence>